<dbReference type="eggNOG" id="ENOG5031Y33">
    <property type="taxonomic scope" value="Bacteria"/>
</dbReference>
<proteinExistence type="predicted"/>
<reference evidence="1 2" key="1">
    <citation type="submission" date="2007-03" db="EMBL/GenBank/DDBJ databases">
        <authorList>
            <person name="Stal L."/>
            <person name="Ferriera S."/>
            <person name="Johnson J."/>
            <person name="Kravitz S."/>
            <person name="Beeson K."/>
            <person name="Sutton G."/>
            <person name="Rogers Y.-H."/>
            <person name="Friedman R."/>
            <person name="Frazier M."/>
            <person name="Venter J.C."/>
        </authorList>
    </citation>
    <scope>NUCLEOTIDE SEQUENCE [LARGE SCALE GENOMIC DNA]</scope>
    <source>
        <strain evidence="1 2">CCY0110</strain>
    </source>
</reference>
<evidence type="ECO:0000313" key="2">
    <source>
        <dbReference type="Proteomes" id="UP000003781"/>
    </source>
</evidence>
<evidence type="ECO:0000313" key="1">
    <source>
        <dbReference type="EMBL" id="EAZ90569.1"/>
    </source>
</evidence>
<protein>
    <submittedName>
        <fullName evidence="1">Uncharacterized protein</fullName>
    </submittedName>
</protein>
<dbReference type="EMBL" id="AAXW01000023">
    <property type="protein sequence ID" value="EAZ90569.1"/>
    <property type="molecule type" value="Genomic_DNA"/>
</dbReference>
<keyword evidence="2" id="KW-1185">Reference proteome</keyword>
<sequence>MLLFEPTIHFNWLHFSLGSDPLSLFHNSWIEFSHLFAQKIEDPQIIEKMQKSWRNFIESGQVWALGIGFVLGYIFRTFTS</sequence>
<dbReference type="AlphaFoldDB" id="A3ISJ9"/>
<accession>A3ISJ9</accession>
<comment type="caution">
    <text evidence="1">The sequence shown here is derived from an EMBL/GenBank/DDBJ whole genome shotgun (WGS) entry which is preliminary data.</text>
</comment>
<gene>
    <name evidence="1" type="ORF">CY0110_20268</name>
</gene>
<name>A3ISJ9_9CHRO</name>
<organism evidence="1 2">
    <name type="scientific">Crocosphaera chwakensis CCY0110</name>
    <dbReference type="NCBI Taxonomy" id="391612"/>
    <lineage>
        <taxon>Bacteria</taxon>
        <taxon>Bacillati</taxon>
        <taxon>Cyanobacteriota</taxon>
        <taxon>Cyanophyceae</taxon>
        <taxon>Oscillatoriophycideae</taxon>
        <taxon>Chroococcales</taxon>
        <taxon>Aphanothecaceae</taxon>
        <taxon>Crocosphaera</taxon>
        <taxon>Crocosphaera chwakensis</taxon>
    </lineage>
</organism>
<dbReference type="Proteomes" id="UP000003781">
    <property type="component" value="Unassembled WGS sequence"/>
</dbReference>